<dbReference type="Gene3D" id="1.10.8.10">
    <property type="entry name" value="DNA helicase RuvA subunit, C-terminal domain"/>
    <property type="match status" value="1"/>
</dbReference>
<dbReference type="eggNOG" id="COG1308">
    <property type="taxonomic scope" value="Bacteria"/>
</dbReference>
<dbReference type="CDD" id="cd14360">
    <property type="entry name" value="UBA_NAC_like_bac"/>
    <property type="match status" value="1"/>
</dbReference>
<protein>
    <recommendedName>
        <fullName evidence="4">UBA/TS-N domain protein</fullName>
    </recommendedName>
</protein>
<evidence type="ECO:0000256" key="1">
    <source>
        <dbReference type="SAM" id="Phobius"/>
    </source>
</evidence>
<feature type="transmembrane region" description="Helical" evidence="1">
    <location>
        <begin position="114"/>
        <end position="138"/>
    </location>
</feature>
<name>C6LFE6_9FIRM</name>
<dbReference type="SUPFAM" id="SSF46934">
    <property type="entry name" value="UBA-like"/>
    <property type="match status" value="1"/>
</dbReference>
<keyword evidence="1" id="KW-0472">Membrane</keyword>
<dbReference type="AlphaFoldDB" id="C6LFE6"/>
<comment type="caution">
    <text evidence="2">The sequence shown here is derived from an EMBL/GenBank/DDBJ whole genome shotgun (WGS) entry which is preliminary data.</text>
</comment>
<dbReference type="EMBL" id="ACCL02000010">
    <property type="protein sequence ID" value="EET60531.1"/>
    <property type="molecule type" value="Genomic_DNA"/>
</dbReference>
<keyword evidence="1" id="KW-1133">Transmembrane helix</keyword>
<organism evidence="2 3">
    <name type="scientific">Marvinbryantia formatexigens DSM 14469</name>
    <dbReference type="NCBI Taxonomy" id="478749"/>
    <lineage>
        <taxon>Bacteria</taxon>
        <taxon>Bacillati</taxon>
        <taxon>Bacillota</taxon>
        <taxon>Clostridia</taxon>
        <taxon>Lachnospirales</taxon>
        <taxon>Lachnospiraceae</taxon>
        <taxon>Marvinbryantia</taxon>
    </lineage>
</organism>
<dbReference type="Proteomes" id="UP000005561">
    <property type="component" value="Unassembled WGS sequence"/>
</dbReference>
<dbReference type="OrthoDB" id="3183239at2"/>
<gene>
    <name evidence="2" type="ORF">BRYFOR_07348</name>
</gene>
<reference evidence="2" key="1">
    <citation type="submission" date="2009-07" db="EMBL/GenBank/DDBJ databases">
        <authorList>
            <person name="Weinstock G."/>
            <person name="Sodergren E."/>
            <person name="Clifton S."/>
            <person name="Fulton L."/>
            <person name="Fulton B."/>
            <person name="Courtney L."/>
            <person name="Fronick C."/>
            <person name="Harrison M."/>
            <person name="Strong C."/>
            <person name="Farmer C."/>
            <person name="Delahaunty K."/>
            <person name="Markovic C."/>
            <person name="Hall O."/>
            <person name="Minx P."/>
            <person name="Tomlinson C."/>
            <person name="Mitreva M."/>
            <person name="Nelson J."/>
            <person name="Hou S."/>
            <person name="Wollam A."/>
            <person name="Pepin K.H."/>
            <person name="Johnson M."/>
            <person name="Bhonagiri V."/>
            <person name="Nash W.E."/>
            <person name="Warren W."/>
            <person name="Chinwalla A."/>
            <person name="Mardis E.R."/>
            <person name="Wilson R.K."/>
        </authorList>
    </citation>
    <scope>NUCLEOTIDE SEQUENCE [LARGE SCALE GENOMIC DNA]</scope>
    <source>
        <strain evidence="2">DSM 14469</strain>
    </source>
</reference>
<proteinExistence type="predicted"/>
<accession>C6LFE6</accession>
<keyword evidence="1" id="KW-0812">Transmembrane</keyword>
<dbReference type="STRING" id="168384.SAMN05660368_02140"/>
<evidence type="ECO:0008006" key="4">
    <source>
        <dbReference type="Google" id="ProtNLM"/>
    </source>
</evidence>
<evidence type="ECO:0000313" key="3">
    <source>
        <dbReference type="Proteomes" id="UP000005561"/>
    </source>
</evidence>
<keyword evidence="3" id="KW-1185">Reference proteome</keyword>
<dbReference type="InterPro" id="IPR009060">
    <property type="entry name" value="UBA-like_sf"/>
</dbReference>
<evidence type="ECO:0000313" key="2">
    <source>
        <dbReference type="EMBL" id="EET60531.1"/>
    </source>
</evidence>
<dbReference type="RefSeq" id="WP_006862140.1">
    <property type="nucleotide sequence ID" value="NZ_ACCL02000010.1"/>
</dbReference>
<sequence length="174" mass="19949">MEQLEKVEKLRARANVTYEEAKEALEASNWDLLDAMVYLEKSGKTQGPSRETYSTSYEEQTQYVSVKDKVKEQKEADDNIFRKLGRLVGIVIRKCLDNSLCVKRKEKEILRVPIVLVVIALVLMWQILVPALIIGLFLGCQYSFEGKDNLNEANKVMEQASKMADKAKDEFKKL</sequence>